<feature type="transmembrane region" description="Helical" evidence="6">
    <location>
        <begin position="205"/>
        <end position="230"/>
    </location>
</feature>
<dbReference type="InterPro" id="IPR020846">
    <property type="entry name" value="MFS_dom"/>
</dbReference>
<dbReference type="Pfam" id="PF07690">
    <property type="entry name" value="MFS_1"/>
    <property type="match status" value="1"/>
</dbReference>
<evidence type="ECO:0000259" key="7">
    <source>
        <dbReference type="PROSITE" id="PS50850"/>
    </source>
</evidence>
<protein>
    <submittedName>
        <fullName evidence="8">DHA1 family inner membrane transport protein</fullName>
    </submittedName>
</protein>
<dbReference type="InterPro" id="IPR011701">
    <property type="entry name" value="MFS"/>
</dbReference>
<dbReference type="PANTHER" id="PTHR43124">
    <property type="entry name" value="PURINE EFFLUX PUMP PBUE"/>
    <property type="match status" value="1"/>
</dbReference>
<feature type="transmembrane region" description="Helical" evidence="6">
    <location>
        <begin position="50"/>
        <end position="68"/>
    </location>
</feature>
<keyword evidence="2" id="KW-1003">Cell membrane</keyword>
<dbReference type="SUPFAM" id="SSF103473">
    <property type="entry name" value="MFS general substrate transporter"/>
    <property type="match status" value="1"/>
</dbReference>
<comment type="caution">
    <text evidence="8">The sequence shown here is derived from an EMBL/GenBank/DDBJ whole genome shotgun (WGS) entry which is preliminary data.</text>
</comment>
<evidence type="ECO:0000256" key="5">
    <source>
        <dbReference type="ARBA" id="ARBA00023136"/>
    </source>
</evidence>
<evidence type="ECO:0000313" key="8">
    <source>
        <dbReference type="EMBL" id="TDO36558.1"/>
    </source>
</evidence>
<feature type="transmembrane region" description="Helical" evidence="6">
    <location>
        <begin position="356"/>
        <end position="375"/>
    </location>
</feature>
<organism evidence="8 9">
    <name type="scientific">Paractinoplanes brasiliensis</name>
    <dbReference type="NCBI Taxonomy" id="52695"/>
    <lineage>
        <taxon>Bacteria</taxon>
        <taxon>Bacillati</taxon>
        <taxon>Actinomycetota</taxon>
        <taxon>Actinomycetes</taxon>
        <taxon>Micromonosporales</taxon>
        <taxon>Micromonosporaceae</taxon>
        <taxon>Paractinoplanes</taxon>
    </lineage>
</organism>
<feature type="transmembrane region" description="Helical" evidence="6">
    <location>
        <begin position="103"/>
        <end position="122"/>
    </location>
</feature>
<sequence>MVGSRRAVGALMGLAGGTFLYTTAEALPVGLLLPISADLAVPPSRVGSLVTAYGAVVMLASVPLTVAVRRVPRRLLLSALLAGFVLSNLITLVAGTFTLVMTARIATAATHALFWAVVVPAAAELFRPALRGRVVAVVFAGGTIALVLGVPAGTWLGERAGWRTAFLAVAALGLVVFGMVTTLLPSTRPEQGHAARGTTPDLRRYWLLVGVAVLTTAGAIAAYTYIALFVTEVSGFAASSIGVVLLARGIVSVLGVLAVGPMVDRSPWTTLITTVALQFVALLGLYVFGALPVVAVALIGLAGLAFAGFTASLGGLVLQVAPGRSDVAAATLSAAVNVGITAGAFLGGLALPARGVQSTVLIGVLLGFAALLLALGERFLPRPPLVADLSLAR</sequence>
<feature type="domain" description="Major facilitator superfamily (MFS) profile" evidence="7">
    <location>
        <begin position="10"/>
        <end position="384"/>
    </location>
</feature>
<dbReference type="RefSeq" id="WP_133871293.1">
    <property type="nucleotide sequence ID" value="NZ_BOMD01000102.1"/>
</dbReference>
<feature type="transmembrane region" description="Helical" evidence="6">
    <location>
        <begin position="162"/>
        <end position="184"/>
    </location>
</feature>
<dbReference type="InterPro" id="IPR036259">
    <property type="entry name" value="MFS_trans_sf"/>
</dbReference>
<comment type="subcellular location">
    <subcellularLocation>
        <location evidence="1">Cell membrane</location>
        <topology evidence="1">Multi-pass membrane protein</topology>
    </subcellularLocation>
</comment>
<feature type="transmembrane region" description="Helical" evidence="6">
    <location>
        <begin position="75"/>
        <end position="97"/>
    </location>
</feature>
<keyword evidence="9" id="KW-1185">Reference proteome</keyword>
<evidence type="ECO:0000256" key="2">
    <source>
        <dbReference type="ARBA" id="ARBA00022475"/>
    </source>
</evidence>
<feature type="transmembrane region" description="Helical" evidence="6">
    <location>
        <begin position="271"/>
        <end position="288"/>
    </location>
</feature>
<feature type="transmembrane region" description="Helical" evidence="6">
    <location>
        <begin position="294"/>
        <end position="318"/>
    </location>
</feature>
<evidence type="ECO:0000256" key="4">
    <source>
        <dbReference type="ARBA" id="ARBA00022989"/>
    </source>
</evidence>
<dbReference type="InterPro" id="IPR050189">
    <property type="entry name" value="MFS_Efflux_Transporters"/>
</dbReference>
<dbReference type="Gene3D" id="1.20.1250.20">
    <property type="entry name" value="MFS general substrate transporter like domains"/>
    <property type="match status" value="1"/>
</dbReference>
<accession>A0A4V3C767</accession>
<keyword evidence="3 6" id="KW-0812">Transmembrane</keyword>
<dbReference type="PROSITE" id="PS50850">
    <property type="entry name" value="MFS"/>
    <property type="match status" value="1"/>
</dbReference>
<dbReference type="GO" id="GO:0022857">
    <property type="term" value="F:transmembrane transporter activity"/>
    <property type="evidence" value="ECO:0007669"/>
    <property type="project" value="InterPro"/>
</dbReference>
<dbReference type="AlphaFoldDB" id="A0A4V3C767"/>
<proteinExistence type="predicted"/>
<feature type="transmembrane region" description="Helical" evidence="6">
    <location>
        <begin position="134"/>
        <end position="156"/>
    </location>
</feature>
<reference evidence="8 9" key="1">
    <citation type="submission" date="2019-03" db="EMBL/GenBank/DDBJ databases">
        <title>Sequencing the genomes of 1000 actinobacteria strains.</title>
        <authorList>
            <person name="Klenk H.-P."/>
        </authorList>
    </citation>
    <scope>NUCLEOTIDE SEQUENCE [LARGE SCALE GENOMIC DNA]</scope>
    <source>
        <strain evidence="8 9">DSM 43805</strain>
    </source>
</reference>
<name>A0A4V3C767_9ACTN</name>
<feature type="transmembrane region" description="Helical" evidence="6">
    <location>
        <begin position="236"/>
        <end position="259"/>
    </location>
</feature>
<dbReference type="GO" id="GO:0005886">
    <property type="term" value="C:plasma membrane"/>
    <property type="evidence" value="ECO:0007669"/>
    <property type="project" value="UniProtKB-SubCell"/>
</dbReference>
<evidence type="ECO:0000313" key="9">
    <source>
        <dbReference type="Proteomes" id="UP000294901"/>
    </source>
</evidence>
<gene>
    <name evidence="8" type="ORF">C8E87_0135</name>
</gene>
<feature type="transmembrane region" description="Helical" evidence="6">
    <location>
        <begin position="330"/>
        <end position="350"/>
    </location>
</feature>
<evidence type="ECO:0000256" key="6">
    <source>
        <dbReference type="SAM" id="Phobius"/>
    </source>
</evidence>
<evidence type="ECO:0000256" key="3">
    <source>
        <dbReference type="ARBA" id="ARBA00022692"/>
    </source>
</evidence>
<dbReference type="Proteomes" id="UP000294901">
    <property type="component" value="Unassembled WGS sequence"/>
</dbReference>
<keyword evidence="5 6" id="KW-0472">Membrane</keyword>
<dbReference type="OrthoDB" id="4335859at2"/>
<dbReference type="EMBL" id="SNWR01000001">
    <property type="protein sequence ID" value="TDO36558.1"/>
    <property type="molecule type" value="Genomic_DNA"/>
</dbReference>
<keyword evidence="4 6" id="KW-1133">Transmembrane helix</keyword>
<dbReference type="PANTHER" id="PTHR43124:SF4">
    <property type="entry name" value="SUGAR EFFLUX TRANSPORTER"/>
    <property type="match status" value="1"/>
</dbReference>
<evidence type="ECO:0000256" key="1">
    <source>
        <dbReference type="ARBA" id="ARBA00004651"/>
    </source>
</evidence>
<dbReference type="CDD" id="cd17324">
    <property type="entry name" value="MFS_NepI_like"/>
    <property type="match status" value="1"/>
</dbReference>